<feature type="chain" id="PRO_5041030029" description="Arginine biosynthesis bifunctional protein ArgJ alpha chain" evidence="10">
    <location>
        <begin position="1"/>
        <end position="234"/>
    </location>
</feature>
<evidence type="ECO:0000256" key="4">
    <source>
        <dbReference type="ARBA" id="ARBA00022605"/>
    </source>
</evidence>
<dbReference type="InterPro" id="IPR042195">
    <property type="entry name" value="ArgJ_beta_C"/>
</dbReference>
<dbReference type="FunFam" id="3.30.2330.10:FF:000001">
    <property type="entry name" value="Arginine biosynthesis bifunctional protein ArgJ, mitochondrial"/>
    <property type="match status" value="1"/>
</dbReference>
<evidence type="ECO:0000256" key="10">
    <source>
        <dbReference type="HAMAP-Rule" id="MF_03124"/>
    </source>
</evidence>
<gene>
    <name evidence="11" type="ORF">N7509_005775</name>
</gene>
<evidence type="ECO:0000313" key="11">
    <source>
        <dbReference type="EMBL" id="KAJ5397662.1"/>
    </source>
</evidence>
<feature type="binding site" evidence="10">
    <location>
        <position position="323"/>
    </location>
    <ligand>
        <name>substrate</name>
    </ligand>
</feature>
<evidence type="ECO:0000256" key="2">
    <source>
        <dbReference type="ARBA" id="ARBA00006774"/>
    </source>
</evidence>
<dbReference type="CDD" id="cd02152">
    <property type="entry name" value="OAT"/>
    <property type="match status" value="1"/>
</dbReference>
<keyword evidence="3 10" id="KW-0055">Arginine biosynthesis</keyword>
<dbReference type="EC" id="2.3.1.35" evidence="10"/>
<reference evidence="11" key="1">
    <citation type="submission" date="2022-12" db="EMBL/GenBank/DDBJ databases">
        <authorList>
            <person name="Petersen C."/>
        </authorList>
    </citation>
    <scope>NUCLEOTIDE SEQUENCE</scope>
    <source>
        <strain evidence="11">IBT 29677</strain>
    </source>
</reference>
<dbReference type="GO" id="GO:0006526">
    <property type="term" value="P:L-arginine biosynthetic process"/>
    <property type="evidence" value="ECO:0007669"/>
    <property type="project" value="UniProtKB-UniRule"/>
</dbReference>
<keyword evidence="9 10" id="KW-0012">Acyltransferase</keyword>
<proteinExistence type="inferred from homology"/>
<feature type="binding site" evidence="10">
    <location>
        <position position="195"/>
    </location>
    <ligand>
        <name>substrate</name>
    </ligand>
</feature>
<comment type="subcellular location">
    <subcellularLocation>
        <location evidence="1 10">Mitochondrion matrix</location>
    </subcellularLocation>
</comment>
<dbReference type="Proteomes" id="UP001147747">
    <property type="component" value="Unassembled WGS sequence"/>
</dbReference>
<evidence type="ECO:0000256" key="6">
    <source>
        <dbReference type="ARBA" id="ARBA00022813"/>
    </source>
</evidence>
<evidence type="ECO:0000256" key="1">
    <source>
        <dbReference type="ARBA" id="ARBA00004305"/>
    </source>
</evidence>
<dbReference type="FunFam" id="3.10.20.340:FF:000002">
    <property type="entry name" value="Arginine biosynthesis bifunctional protein ArgJ, mitochondrial"/>
    <property type="match status" value="1"/>
</dbReference>
<dbReference type="EC" id="2.3.1.1" evidence="10"/>
<organism evidence="11 12">
    <name type="scientific">Penicillium cosmopolitanum</name>
    <dbReference type="NCBI Taxonomy" id="1131564"/>
    <lineage>
        <taxon>Eukaryota</taxon>
        <taxon>Fungi</taxon>
        <taxon>Dikarya</taxon>
        <taxon>Ascomycota</taxon>
        <taxon>Pezizomycotina</taxon>
        <taxon>Eurotiomycetes</taxon>
        <taxon>Eurotiomycetidae</taxon>
        <taxon>Eurotiales</taxon>
        <taxon>Aspergillaceae</taxon>
        <taxon>Penicillium</taxon>
    </lineage>
</organism>
<dbReference type="Gene3D" id="3.30.2330.10">
    <property type="entry name" value="arginine biosynthesis bifunctional protein suprefamily"/>
    <property type="match status" value="1"/>
</dbReference>
<feature type="active site" description="Nucleophile" evidence="10">
    <location>
        <position position="235"/>
    </location>
</feature>
<comment type="function">
    <text evidence="10">Catalyzes two activities which are involved in the cyclic version of arginine biosynthesis: the synthesis of acetylglutamate from glutamate and acetyl-CoA, and of ornithine by transacetylation between acetylornithine and glutamate.</text>
</comment>
<evidence type="ECO:0000256" key="5">
    <source>
        <dbReference type="ARBA" id="ARBA00022679"/>
    </source>
</evidence>
<comment type="caution">
    <text evidence="11">The sequence shown here is derived from an EMBL/GenBank/DDBJ whole genome shotgun (WGS) entry which is preliminary data.</text>
</comment>
<feature type="site" description="Involved in the stabilization of negative charge on the oxyanion by the formation of the oxyanion hole" evidence="10">
    <location>
        <position position="156"/>
    </location>
</feature>
<keyword evidence="8 10" id="KW-0511">Multifunctional enzyme</keyword>
<dbReference type="GO" id="GO:0004358">
    <property type="term" value="F:L-glutamate N-acetyltransferase activity, acting on acetyl-L-ornithine as donor"/>
    <property type="evidence" value="ECO:0007669"/>
    <property type="project" value="UniProtKB-UniRule"/>
</dbReference>
<keyword evidence="12" id="KW-1185">Reference proteome</keyword>
<comment type="catalytic activity">
    <reaction evidence="10">
        <text>L-glutamate + acetyl-CoA = N-acetyl-L-glutamate + CoA + H(+)</text>
        <dbReference type="Rhea" id="RHEA:24292"/>
        <dbReference type="ChEBI" id="CHEBI:15378"/>
        <dbReference type="ChEBI" id="CHEBI:29985"/>
        <dbReference type="ChEBI" id="CHEBI:44337"/>
        <dbReference type="ChEBI" id="CHEBI:57287"/>
        <dbReference type="ChEBI" id="CHEBI:57288"/>
        <dbReference type="EC" id="2.3.1.1"/>
    </reaction>
</comment>
<comment type="PTM">
    <text evidence="10">The alpha and beta chains are autoproteolytically processed from a single precursor protein within the mitochondrion.</text>
</comment>
<dbReference type="Gene3D" id="3.60.70.12">
    <property type="entry name" value="L-amino peptidase D-ALA esterase/amidase"/>
    <property type="match status" value="1"/>
</dbReference>
<dbReference type="HAMAP" id="MF_01106">
    <property type="entry name" value="ArgJ"/>
    <property type="match status" value="1"/>
</dbReference>
<dbReference type="OrthoDB" id="2017946at2759"/>
<reference evidence="11" key="2">
    <citation type="journal article" date="2023" name="IMA Fungus">
        <title>Comparative genomic study of the Penicillium genus elucidates a diverse pangenome and 15 lateral gene transfer events.</title>
        <authorList>
            <person name="Petersen C."/>
            <person name="Sorensen T."/>
            <person name="Nielsen M.R."/>
            <person name="Sondergaard T.E."/>
            <person name="Sorensen J.L."/>
            <person name="Fitzpatrick D.A."/>
            <person name="Frisvad J.C."/>
            <person name="Nielsen K.L."/>
        </authorList>
    </citation>
    <scope>NUCLEOTIDE SEQUENCE</scope>
    <source>
        <strain evidence="11">IBT 29677</strain>
    </source>
</reference>
<comment type="subunit">
    <text evidence="10">Heterodimer of an alpha and a beta chain.</text>
</comment>
<feature type="binding site" evidence="10">
    <location>
        <position position="468"/>
    </location>
    <ligand>
        <name>substrate</name>
    </ligand>
</feature>
<feature type="binding site" evidence="10">
    <location>
        <position position="463"/>
    </location>
    <ligand>
        <name>substrate</name>
    </ligand>
</feature>
<dbReference type="InterPro" id="IPR016117">
    <property type="entry name" value="ArgJ-like_dom_sf"/>
</dbReference>
<feature type="site" description="Cleavage; by autolysis" evidence="10">
    <location>
        <begin position="234"/>
        <end position="235"/>
    </location>
</feature>
<comment type="similarity">
    <text evidence="2 10">Belongs to the ArgJ family.</text>
</comment>
<dbReference type="EMBL" id="JAPZBU010000006">
    <property type="protein sequence ID" value="KAJ5397662.1"/>
    <property type="molecule type" value="Genomic_DNA"/>
</dbReference>
<protein>
    <recommendedName>
        <fullName evidence="10">Arginine biosynthesis bifunctional protein ArgJ, mitochondrial</fullName>
    </recommendedName>
    <domain>
        <recommendedName>
            <fullName evidence="10">Glutamate N-acetyltransferase</fullName>
            <shortName evidence="10">GAT</shortName>
            <ecNumber evidence="10">2.3.1.35</ecNumber>
        </recommendedName>
        <alternativeName>
            <fullName evidence="10">Ornithine acetyltransferase</fullName>
            <shortName evidence="10">OATase</shortName>
        </alternativeName>
        <alternativeName>
            <fullName evidence="10">Ornithine transacetylase</fullName>
        </alternativeName>
    </domain>
    <domain>
        <recommendedName>
            <fullName evidence="10">Amino-acid acetyltransferase</fullName>
            <ecNumber evidence="10">2.3.1.1</ecNumber>
        </recommendedName>
        <alternativeName>
            <fullName evidence="10">N-acetylglutamate synthase</fullName>
            <shortName evidence="10">AGS</shortName>
        </alternativeName>
    </domain>
    <component>
        <recommendedName>
            <fullName evidence="10">Arginine biosynthesis bifunctional protein ArgJ alpha chain</fullName>
        </recommendedName>
    </component>
    <component>
        <recommendedName>
            <fullName evidence="10">Arginine biosynthesis bifunctional protein ArgJ beta chain</fullName>
        </recommendedName>
    </component>
</protein>
<feature type="binding site" evidence="10">
    <location>
        <position position="235"/>
    </location>
    <ligand>
        <name>substrate</name>
    </ligand>
</feature>
<dbReference type="GO" id="GO:0005759">
    <property type="term" value="C:mitochondrial matrix"/>
    <property type="evidence" value="ECO:0007669"/>
    <property type="project" value="UniProtKB-SubCell"/>
</dbReference>
<comment type="pathway">
    <text evidence="10">Amino-acid biosynthesis; L-arginine biosynthesis; L-ornithine and N-acetyl-L-glutamate from L-glutamate and N(2)-acetyl-L-ornithine (cyclic): step 1/1.</text>
</comment>
<dbReference type="Gene3D" id="3.10.20.340">
    <property type="entry name" value="ArgJ beta chain, C-terminal domain"/>
    <property type="match status" value="1"/>
</dbReference>
<dbReference type="NCBIfam" id="TIGR00120">
    <property type="entry name" value="ArgJ"/>
    <property type="match status" value="1"/>
</dbReference>
<evidence type="ECO:0000313" key="12">
    <source>
        <dbReference type="Proteomes" id="UP001147747"/>
    </source>
</evidence>
<dbReference type="GO" id="GO:0006592">
    <property type="term" value="P:ornithine biosynthetic process"/>
    <property type="evidence" value="ECO:0007669"/>
    <property type="project" value="TreeGrafter"/>
</dbReference>
<sequence length="468" mass="49727">MVSNSPSATMAVSSFARMLKGQVRSYSAPLDMAIPPSKQRYIPTSGSYPKGFLVSGTHVGVKASNTRFPDLALIASETPCSAAAVFTTNKFQAAPVQVSRETLRTRKGQGIRSVVINSGCANAVTGKGGLEDAVQMGRTVDQCNGVEKDSSLVMSTGVIGQRLPISKILDRIPTAHNNLASSHEAWLTTARAICTTDTFPKLLSREFTLPSSPGQTYRLAGMTKGAGMIHPNMATLLGVLCTDAAVEPAALQSILKHAVSRSFNSISIDGDTSTNDTIAVLANGAAGGNVVPASETHEDYQALKTVLTDFAQELSQLVVRDGEGATKFVTVRVRNSSDYESARLIASTIARSPLVKTALYGRDANWGRILCAIGYTQGVRDGVVVPERTSVSFRPVDGSPILKLLVNGEPETVDEERASAILQNEDLEIEIDLGGGEKGKAGCGGEDAVYWFCDFSHEYVTINGDYRT</sequence>
<dbReference type="GeneID" id="81369392"/>
<dbReference type="NCBIfam" id="NF003802">
    <property type="entry name" value="PRK05388.1"/>
    <property type="match status" value="1"/>
</dbReference>
<dbReference type="PANTHER" id="PTHR23100">
    <property type="entry name" value="ARGININE BIOSYNTHESIS BIFUNCTIONAL PROTEIN ARGJ"/>
    <property type="match status" value="1"/>
</dbReference>
<feature type="chain" id="PRO_5041030030" description="Arginine biosynthesis bifunctional protein ArgJ beta chain" evidence="10">
    <location>
        <begin position="235"/>
        <end position="468"/>
    </location>
</feature>
<dbReference type="PANTHER" id="PTHR23100:SF0">
    <property type="entry name" value="ARGININE BIOSYNTHESIS BIFUNCTIONAL PROTEIN ARGJ, MITOCHONDRIAL"/>
    <property type="match status" value="1"/>
</dbReference>
<comment type="catalytic activity">
    <reaction evidence="10">
        <text>N(2)-acetyl-L-ornithine + L-glutamate = N-acetyl-L-glutamate + L-ornithine</text>
        <dbReference type="Rhea" id="RHEA:15349"/>
        <dbReference type="ChEBI" id="CHEBI:29985"/>
        <dbReference type="ChEBI" id="CHEBI:44337"/>
        <dbReference type="ChEBI" id="CHEBI:46911"/>
        <dbReference type="ChEBI" id="CHEBI:57805"/>
        <dbReference type="EC" id="2.3.1.35"/>
    </reaction>
</comment>
<keyword evidence="5 10" id="KW-0808">Transferase</keyword>
<name>A0A9W9W338_9EURO</name>
<accession>A0A9W9W338</accession>
<dbReference type="SUPFAM" id="SSF56266">
    <property type="entry name" value="DmpA/ArgJ-like"/>
    <property type="match status" value="1"/>
</dbReference>
<evidence type="ECO:0000256" key="3">
    <source>
        <dbReference type="ARBA" id="ARBA00022571"/>
    </source>
</evidence>
<dbReference type="FunFam" id="3.60.70.12:FF:000001">
    <property type="entry name" value="Arginine biosynthesis bifunctional protein ArgJ, chloroplastic"/>
    <property type="match status" value="1"/>
</dbReference>
<dbReference type="InterPro" id="IPR002813">
    <property type="entry name" value="Arg_biosynth_ArgJ"/>
</dbReference>
<dbReference type="Pfam" id="PF01960">
    <property type="entry name" value="ArgJ"/>
    <property type="match status" value="1"/>
</dbReference>
<evidence type="ECO:0000256" key="9">
    <source>
        <dbReference type="ARBA" id="ARBA00023315"/>
    </source>
</evidence>
<dbReference type="GO" id="GO:0004042">
    <property type="term" value="F:L-glutamate N-acetyltransferase activity"/>
    <property type="evidence" value="ECO:0007669"/>
    <property type="project" value="UniProtKB-UniRule"/>
</dbReference>
<keyword evidence="7 10" id="KW-0496">Mitochondrion</keyword>
<evidence type="ECO:0000256" key="7">
    <source>
        <dbReference type="ARBA" id="ARBA00023128"/>
    </source>
</evidence>
<dbReference type="AlphaFoldDB" id="A0A9W9W338"/>
<keyword evidence="4 10" id="KW-0028">Amino-acid biosynthesis</keyword>
<dbReference type="RefSeq" id="XP_056489714.1">
    <property type="nucleotide sequence ID" value="XM_056630412.1"/>
</dbReference>
<feature type="site" description="Involved in the stabilization of negative charge on the oxyanion by the formation of the oxyanion hole" evidence="10">
    <location>
        <position position="157"/>
    </location>
</feature>
<evidence type="ECO:0000256" key="8">
    <source>
        <dbReference type="ARBA" id="ARBA00023268"/>
    </source>
</evidence>
<keyword evidence="6 10" id="KW-0068">Autocatalytic cleavage</keyword>
<comment type="pathway">
    <text evidence="10">Amino-acid biosynthesis; L-arginine biosynthesis; N(2)-acetyl-L-ornithine from L-glutamate: step 1/4.</text>
</comment>
<feature type="binding site" evidence="10">
    <location>
        <position position="224"/>
    </location>
    <ligand>
        <name>substrate</name>
    </ligand>
</feature>